<evidence type="ECO:0000256" key="4">
    <source>
        <dbReference type="ARBA" id="ARBA00010617"/>
    </source>
</evidence>
<dbReference type="InterPro" id="IPR017972">
    <property type="entry name" value="Cyt_P450_CS"/>
</dbReference>
<evidence type="ECO:0000256" key="14">
    <source>
        <dbReference type="RuleBase" id="RU000461"/>
    </source>
</evidence>
<evidence type="ECO:0000256" key="1">
    <source>
        <dbReference type="ARBA" id="ARBA00001971"/>
    </source>
</evidence>
<dbReference type="PRINTS" id="PR00463">
    <property type="entry name" value="EP450I"/>
</dbReference>
<dbReference type="GO" id="GO:0006805">
    <property type="term" value="P:xenobiotic metabolic process"/>
    <property type="evidence" value="ECO:0007669"/>
    <property type="project" value="TreeGrafter"/>
</dbReference>
<evidence type="ECO:0000256" key="8">
    <source>
        <dbReference type="ARBA" id="ARBA00022848"/>
    </source>
</evidence>
<reference evidence="15 16" key="1">
    <citation type="journal article" date="2020" name="Mol. Biol. Evol.">
        <title>Interspecific Gene Flow and the Evolution of Specialization in Black and White Rhinoceros.</title>
        <authorList>
            <person name="Moodley Y."/>
            <person name="Westbury M.V."/>
            <person name="Russo I.M."/>
            <person name="Gopalakrishnan S."/>
            <person name="Rakotoarivelo A."/>
            <person name="Olsen R.A."/>
            <person name="Prost S."/>
            <person name="Tunstall T."/>
            <person name="Ryder O.A."/>
            <person name="Dalen L."/>
            <person name="Bruford M.W."/>
        </authorList>
    </citation>
    <scope>NUCLEOTIDE SEQUENCE [LARGE SCALE GENOMIC DNA]</scope>
    <source>
        <strain evidence="15">SBR-YM</strain>
        <tissue evidence="15">Skin</tissue>
    </source>
</reference>
<organism evidence="15 16">
    <name type="scientific">Diceros bicornis minor</name>
    <name type="common">South-central black rhinoceros</name>
    <dbReference type="NCBI Taxonomy" id="77932"/>
    <lineage>
        <taxon>Eukaryota</taxon>
        <taxon>Metazoa</taxon>
        <taxon>Chordata</taxon>
        <taxon>Craniata</taxon>
        <taxon>Vertebrata</taxon>
        <taxon>Euteleostomi</taxon>
        <taxon>Mammalia</taxon>
        <taxon>Eutheria</taxon>
        <taxon>Laurasiatheria</taxon>
        <taxon>Perissodactyla</taxon>
        <taxon>Rhinocerotidae</taxon>
        <taxon>Diceros</taxon>
    </lineage>
</organism>
<keyword evidence="8" id="KW-0492">Microsome</keyword>
<dbReference type="Pfam" id="PF00067">
    <property type="entry name" value="p450"/>
    <property type="match status" value="1"/>
</dbReference>
<accession>A0A7J7E657</accession>
<dbReference type="GO" id="GO:0020037">
    <property type="term" value="F:heme binding"/>
    <property type="evidence" value="ECO:0007669"/>
    <property type="project" value="InterPro"/>
</dbReference>
<evidence type="ECO:0000256" key="13">
    <source>
        <dbReference type="PIRSR" id="PIRSR602401-1"/>
    </source>
</evidence>
<comment type="cofactor">
    <cofactor evidence="1 13">
        <name>heme</name>
        <dbReference type="ChEBI" id="CHEBI:30413"/>
    </cofactor>
</comment>
<name>A0A7J7E657_DICBM</name>
<dbReference type="InterPro" id="IPR050182">
    <property type="entry name" value="Cytochrome_P450_fam2"/>
</dbReference>
<dbReference type="GO" id="GO:0016712">
    <property type="term" value="F:oxidoreductase activity, acting on paired donors, with incorporation or reduction of molecular oxygen, reduced flavin or flavoprotein as one donor, and incorporation of one atom of oxygen"/>
    <property type="evidence" value="ECO:0007669"/>
    <property type="project" value="TreeGrafter"/>
</dbReference>
<evidence type="ECO:0000256" key="2">
    <source>
        <dbReference type="ARBA" id="ARBA00004174"/>
    </source>
</evidence>
<dbReference type="GO" id="GO:0005506">
    <property type="term" value="F:iron ion binding"/>
    <property type="evidence" value="ECO:0007669"/>
    <property type="project" value="InterPro"/>
</dbReference>
<keyword evidence="10 13" id="KW-0408">Iron</keyword>
<proteinExistence type="inferred from homology"/>
<dbReference type="PANTHER" id="PTHR24300:SF346">
    <property type="entry name" value="CYTOCHROME P450 2C44"/>
    <property type="match status" value="1"/>
</dbReference>
<dbReference type="PRINTS" id="PR00385">
    <property type="entry name" value="P450"/>
</dbReference>
<dbReference type="SUPFAM" id="SSF48264">
    <property type="entry name" value="Cytochrome P450"/>
    <property type="match status" value="1"/>
</dbReference>
<dbReference type="InterPro" id="IPR001128">
    <property type="entry name" value="Cyt_P450"/>
</dbReference>
<evidence type="ECO:0000256" key="11">
    <source>
        <dbReference type="ARBA" id="ARBA00023033"/>
    </source>
</evidence>
<evidence type="ECO:0000256" key="5">
    <source>
        <dbReference type="ARBA" id="ARBA00022617"/>
    </source>
</evidence>
<evidence type="ECO:0000313" key="16">
    <source>
        <dbReference type="Proteomes" id="UP000551758"/>
    </source>
</evidence>
<dbReference type="InterPro" id="IPR036396">
    <property type="entry name" value="Cyt_P450_sf"/>
</dbReference>
<protein>
    <recommendedName>
        <fullName evidence="17">Cytochrome P450</fullName>
    </recommendedName>
</protein>
<comment type="caution">
    <text evidence="15">The sequence shown here is derived from an EMBL/GenBank/DDBJ whole genome shotgun (WGS) entry which is preliminary data.</text>
</comment>
<evidence type="ECO:0000256" key="9">
    <source>
        <dbReference type="ARBA" id="ARBA00023002"/>
    </source>
</evidence>
<keyword evidence="12" id="KW-0472">Membrane</keyword>
<evidence type="ECO:0008006" key="17">
    <source>
        <dbReference type="Google" id="ProtNLM"/>
    </source>
</evidence>
<dbReference type="PANTHER" id="PTHR24300">
    <property type="entry name" value="CYTOCHROME P450 508A4-RELATED"/>
    <property type="match status" value="1"/>
</dbReference>
<dbReference type="PROSITE" id="PS00086">
    <property type="entry name" value="CYTOCHROME_P450"/>
    <property type="match status" value="1"/>
</dbReference>
<comment type="subcellular location">
    <subcellularLocation>
        <location evidence="3">Endoplasmic reticulum membrane</location>
        <topology evidence="3">Peripheral membrane protein</topology>
    </subcellularLocation>
    <subcellularLocation>
        <location evidence="2">Microsome membrane</location>
        <topology evidence="2">Peripheral membrane protein</topology>
    </subcellularLocation>
</comment>
<evidence type="ECO:0000256" key="10">
    <source>
        <dbReference type="ARBA" id="ARBA00023004"/>
    </source>
</evidence>
<evidence type="ECO:0000313" key="15">
    <source>
        <dbReference type="EMBL" id="KAF5911300.1"/>
    </source>
</evidence>
<evidence type="ECO:0000256" key="7">
    <source>
        <dbReference type="ARBA" id="ARBA00022824"/>
    </source>
</evidence>
<dbReference type="EMBL" id="JACDTQ010004021">
    <property type="protein sequence ID" value="KAF5911300.1"/>
    <property type="molecule type" value="Genomic_DNA"/>
</dbReference>
<evidence type="ECO:0000256" key="6">
    <source>
        <dbReference type="ARBA" id="ARBA00022723"/>
    </source>
</evidence>
<comment type="similarity">
    <text evidence="4 14">Belongs to the cytochrome P450 family.</text>
</comment>
<keyword evidence="5 13" id="KW-0349">Heme</keyword>
<sequence>MQRFSHMTLRNFGMGKRSIEDRIQEEAQCLVEELRKMEAQPLDPIFILTCAPCNVICTILFSERFQYKNEMFLSLIYLVIESFKRISSLWNQHISGEHKAFAKRLNGVKNFILEKVKEQQESLDHNNPQDYVVSSARWSRHCIQCLPLKLYFEKHNPESEFDLDNLATCGSNLFTAGTETTSSSLRYGLLLLMKHPEVGGTAKILALDEAKVHEEINQSPCTKDKMKLPYTEAVFHEIQRYVTLLPSDLPHAVTRDTKFRQYVIPEGTTVLPLLSSVLFDCKEFPSSEKIDPDHFLDKNGSFRKTEYFMPFSLGKRACIGEGLARMELFLSFTTMLQNFSLKPLAEPKKIKIKPIVTGLINIPPPYKLCLIPR</sequence>
<keyword evidence="7" id="KW-0256">Endoplasmic reticulum</keyword>
<keyword evidence="11 14" id="KW-0503">Monooxygenase</keyword>
<evidence type="ECO:0000256" key="12">
    <source>
        <dbReference type="ARBA" id="ARBA00023136"/>
    </source>
</evidence>
<dbReference type="Gene3D" id="1.10.630.10">
    <property type="entry name" value="Cytochrome P450"/>
    <property type="match status" value="1"/>
</dbReference>
<dbReference type="AlphaFoldDB" id="A0A7J7E657"/>
<dbReference type="GO" id="GO:0006082">
    <property type="term" value="P:organic acid metabolic process"/>
    <property type="evidence" value="ECO:0007669"/>
    <property type="project" value="TreeGrafter"/>
</dbReference>
<feature type="binding site" description="axial binding residue" evidence="13">
    <location>
        <position position="318"/>
    </location>
    <ligand>
        <name>heme</name>
        <dbReference type="ChEBI" id="CHEBI:30413"/>
    </ligand>
    <ligandPart>
        <name>Fe</name>
        <dbReference type="ChEBI" id="CHEBI:18248"/>
    </ligandPart>
</feature>
<dbReference type="Proteomes" id="UP000551758">
    <property type="component" value="Unassembled WGS sequence"/>
</dbReference>
<keyword evidence="16" id="KW-1185">Reference proteome</keyword>
<dbReference type="GO" id="GO:0005789">
    <property type="term" value="C:endoplasmic reticulum membrane"/>
    <property type="evidence" value="ECO:0007669"/>
    <property type="project" value="UniProtKB-SubCell"/>
</dbReference>
<gene>
    <name evidence="15" type="ORF">HPG69_019668</name>
</gene>
<dbReference type="InterPro" id="IPR002401">
    <property type="entry name" value="Cyt_P450_E_grp-I"/>
</dbReference>
<keyword evidence="6 13" id="KW-0479">Metal-binding</keyword>
<evidence type="ECO:0000256" key="3">
    <source>
        <dbReference type="ARBA" id="ARBA00004406"/>
    </source>
</evidence>
<dbReference type="FunFam" id="1.10.630.10:FF:000238">
    <property type="entry name" value="Cytochrome P450 2A6"/>
    <property type="match status" value="1"/>
</dbReference>
<keyword evidence="9 14" id="KW-0560">Oxidoreductase</keyword>